<proteinExistence type="predicted"/>
<name>A0A0G1PKB2_9BACT</name>
<dbReference type="AlphaFoldDB" id="A0A0G1PKB2"/>
<accession>A0A0G1PKB2</accession>
<sequence length="101" mass="11295">MTFSFPVDDSASNDQLLKGGCEATEYYTVQTVVMLSDGEDPDFSAYNELLKRLAAGGVTFFLFDQTARPVGFDPDRAISGKQLREILTRLEDKWAPHDQLD</sequence>
<comment type="caution">
    <text evidence="1">The sequence shown here is derived from an EMBL/GenBank/DDBJ whole genome shotgun (WGS) entry which is preliminary data.</text>
</comment>
<dbReference type="Proteomes" id="UP000034794">
    <property type="component" value="Unassembled WGS sequence"/>
</dbReference>
<organism evidence="1 2">
    <name type="scientific">Candidatus Collierbacteria bacterium GW2011_GWA2_46_26</name>
    <dbReference type="NCBI Taxonomy" id="1618381"/>
    <lineage>
        <taxon>Bacteria</taxon>
        <taxon>Candidatus Collieribacteriota</taxon>
    </lineage>
</organism>
<evidence type="ECO:0000313" key="1">
    <source>
        <dbReference type="EMBL" id="KKU33112.1"/>
    </source>
</evidence>
<dbReference type="EMBL" id="LCMI01000006">
    <property type="protein sequence ID" value="KKU33112.1"/>
    <property type="molecule type" value="Genomic_DNA"/>
</dbReference>
<protein>
    <submittedName>
        <fullName evidence="1">Uncharacterized protein</fullName>
    </submittedName>
</protein>
<evidence type="ECO:0000313" key="2">
    <source>
        <dbReference type="Proteomes" id="UP000034794"/>
    </source>
</evidence>
<reference evidence="1 2" key="1">
    <citation type="journal article" date="2015" name="Nature">
        <title>rRNA introns, odd ribosomes, and small enigmatic genomes across a large radiation of phyla.</title>
        <authorList>
            <person name="Brown C.T."/>
            <person name="Hug L.A."/>
            <person name="Thomas B.C."/>
            <person name="Sharon I."/>
            <person name="Castelle C.J."/>
            <person name="Singh A."/>
            <person name="Wilkins M.J."/>
            <person name="Williams K.H."/>
            <person name="Banfield J.F."/>
        </authorList>
    </citation>
    <scope>NUCLEOTIDE SEQUENCE [LARGE SCALE GENOMIC DNA]</scope>
</reference>
<gene>
    <name evidence="1" type="ORF">UX47_C0006G0083</name>
</gene>